<protein>
    <recommendedName>
        <fullName evidence="4">Lysoplasmalogenase</fullName>
    </recommendedName>
</protein>
<dbReference type="InterPro" id="IPR046487">
    <property type="entry name" value="DUF6580"/>
</dbReference>
<sequence>MMENKSNLRTAIIWAFIALVVVLRVIAPIMPGTEFLANLSGIGAVALFSGAYYKKSWLAVLIALSTLLVSDLLLAFVKGFDYGFYQGWYYTYLALFAMIMTGHVMLKKVNIVNATGATLVAVFLHWIISDFGVWYGSTFYSQTLAGFWTCLVAAIPFELRFLYGTLIYSALMFTTFELLKAKYPWLALTNKASN</sequence>
<feature type="transmembrane region" description="Helical" evidence="1">
    <location>
        <begin position="111"/>
        <end position="128"/>
    </location>
</feature>
<evidence type="ECO:0000256" key="1">
    <source>
        <dbReference type="SAM" id="Phobius"/>
    </source>
</evidence>
<proteinExistence type="predicted"/>
<feature type="transmembrane region" description="Helical" evidence="1">
    <location>
        <begin position="12"/>
        <end position="29"/>
    </location>
</feature>
<dbReference type="Pfam" id="PF20221">
    <property type="entry name" value="DUF6580"/>
    <property type="match status" value="1"/>
</dbReference>
<keyword evidence="3" id="KW-1185">Reference proteome</keyword>
<feature type="transmembrane region" description="Helical" evidence="1">
    <location>
        <begin position="58"/>
        <end position="77"/>
    </location>
</feature>
<keyword evidence="1" id="KW-1133">Transmembrane helix</keyword>
<accession>A0ABS9ZY91</accession>
<comment type="caution">
    <text evidence="2">The sequence shown here is derived from an EMBL/GenBank/DDBJ whole genome shotgun (WGS) entry which is preliminary data.</text>
</comment>
<evidence type="ECO:0000313" key="3">
    <source>
        <dbReference type="Proteomes" id="UP001165460"/>
    </source>
</evidence>
<keyword evidence="1" id="KW-0472">Membrane</keyword>
<dbReference type="EMBL" id="JALGBH010000002">
    <property type="protein sequence ID" value="MCJ0743275.1"/>
    <property type="molecule type" value="Genomic_DNA"/>
</dbReference>
<feature type="transmembrane region" description="Helical" evidence="1">
    <location>
        <begin position="89"/>
        <end position="106"/>
    </location>
</feature>
<gene>
    <name evidence="2" type="ORF">MMF97_11165</name>
</gene>
<reference evidence="2" key="1">
    <citation type="submission" date="2022-03" db="EMBL/GenBank/DDBJ databases">
        <authorList>
            <person name="Woo C.Y."/>
        </authorList>
    </citation>
    <scope>NUCLEOTIDE SEQUENCE</scope>
    <source>
        <strain evidence="2">CYS-01</strain>
    </source>
</reference>
<feature type="transmembrane region" description="Helical" evidence="1">
    <location>
        <begin position="35"/>
        <end position="53"/>
    </location>
</feature>
<keyword evidence="1" id="KW-0812">Transmembrane</keyword>
<dbReference type="RefSeq" id="WP_243362402.1">
    <property type="nucleotide sequence ID" value="NZ_JALGBH010000002.1"/>
</dbReference>
<evidence type="ECO:0000313" key="2">
    <source>
        <dbReference type="EMBL" id="MCJ0743275.1"/>
    </source>
</evidence>
<organism evidence="2 3">
    <name type="scientific">Pedobacter montanisoli</name>
    <dbReference type="NCBI Taxonomy" id="2923277"/>
    <lineage>
        <taxon>Bacteria</taxon>
        <taxon>Pseudomonadati</taxon>
        <taxon>Bacteroidota</taxon>
        <taxon>Sphingobacteriia</taxon>
        <taxon>Sphingobacteriales</taxon>
        <taxon>Sphingobacteriaceae</taxon>
        <taxon>Pedobacter</taxon>
    </lineage>
</organism>
<evidence type="ECO:0008006" key="4">
    <source>
        <dbReference type="Google" id="ProtNLM"/>
    </source>
</evidence>
<name>A0ABS9ZY91_9SPHI</name>
<dbReference type="Proteomes" id="UP001165460">
    <property type="component" value="Unassembled WGS sequence"/>
</dbReference>